<evidence type="ECO:0000313" key="3">
    <source>
        <dbReference type="EMBL" id="KAK9009133.1"/>
    </source>
</evidence>
<dbReference type="EMBL" id="JBBPBN010000025">
    <property type="protein sequence ID" value="KAK9009133.1"/>
    <property type="molecule type" value="Genomic_DNA"/>
</dbReference>
<name>A0ABR2R872_9ROSI</name>
<organism evidence="3 4">
    <name type="scientific">Hibiscus sabdariffa</name>
    <name type="common">roselle</name>
    <dbReference type="NCBI Taxonomy" id="183260"/>
    <lineage>
        <taxon>Eukaryota</taxon>
        <taxon>Viridiplantae</taxon>
        <taxon>Streptophyta</taxon>
        <taxon>Embryophyta</taxon>
        <taxon>Tracheophyta</taxon>
        <taxon>Spermatophyta</taxon>
        <taxon>Magnoliopsida</taxon>
        <taxon>eudicotyledons</taxon>
        <taxon>Gunneridae</taxon>
        <taxon>Pentapetalae</taxon>
        <taxon>rosids</taxon>
        <taxon>malvids</taxon>
        <taxon>Malvales</taxon>
        <taxon>Malvaceae</taxon>
        <taxon>Malvoideae</taxon>
        <taxon>Hibiscus</taxon>
    </lineage>
</organism>
<dbReference type="PANTHER" id="PTHR12894:SF27">
    <property type="entry name" value="TRANSFORMING GROWTH FACTOR-BETA RECEPTOR-ASSOCIATED PROTEIN 1"/>
    <property type="match status" value="1"/>
</dbReference>
<comment type="caution">
    <text evidence="3">The sequence shown here is derived from an EMBL/GenBank/DDBJ whole genome shotgun (WGS) entry which is preliminary data.</text>
</comment>
<evidence type="ECO:0000259" key="2">
    <source>
        <dbReference type="Pfam" id="PF10367"/>
    </source>
</evidence>
<dbReference type="Proteomes" id="UP001396334">
    <property type="component" value="Unassembled WGS sequence"/>
</dbReference>
<keyword evidence="4" id="KW-1185">Reference proteome</keyword>
<dbReference type="PANTHER" id="PTHR12894">
    <property type="entry name" value="CNH DOMAIN CONTAINING"/>
    <property type="match status" value="1"/>
</dbReference>
<dbReference type="InterPro" id="IPR019453">
    <property type="entry name" value="VPS39/TGFA1_Znf"/>
</dbReference>
<dbReference type="InterPro" id="IPR032914">
    <property type="entry name" value="Vam6/VPS39/TRAP1"/>
</dbReference>
<sequence>MNQHELALSLYVLKLHVPELALCYCDRVYESAVHQPPPKSSGNIYLTLLQIYLNPPKTTKNFEKRITNLVSSPNTSIPKISSTASFKTKGGRKKIASIEGAEDMRISPSNTGSSRSDGDAEESNEEGGSPIMLDQVLDLLSRRWDRLNGAQALRLLPRETKLQSTNYKHFKVSAFYLQNLLPFLGPFVKKSSEAYRNFSVIKSLRQSENLQVKDELHNQRKAVVKISGDSMCSLCNKKLGTSVFAVYPNGTTLVHFVCFRDSQIMCSYEVESSGWRPPVTGIFRDTFPLYHCSKTSFLVLPFYDQQYRIGVKIMFTGSQFYRPSTLALLGRISKYSLDIKNLVSFIEKAFFFPPPPVNHNESFLFTSTQNKVFGSTP</sequence>
<evidence type="ECO:0000313" key="4">
    <source>
        <dbReference type="Proteomes" id="UP001396334"/>
    </source>
</evidence>
<evidence type="ECO:0000256" key="1">
    <source>
        <dbReference type="SAM" id="MobiDB-lite"/>
    </source>
</evidence>
<protein>
    <recommendedName>
        <fullName evidence="2">Vacuolar sorting protein 39/Transforming growth factor beta receptor-associated zinc finger domain-containing protein</fullName>
    </recommendedName>
</protein>
<proteinExistence type="predicted"/>
<dbReference type="Pfam" id="PF10367">
    <property type="entry name" value="zf-Vps39_C"/>
    <property type="match status" value="1"/>
</dbReference>
<reference evidence="3 4" key="1">
    <citation type="journal article" date="2024" name="G3 (Bethesda)">
        <title>Genome assembly of Hibiscus sabdariffa L. provides insights into metabolisms of medicinal natural products.</title>
        <authorList>
            <person name="Kim T."/>
        </authorList>
    </citation>
    <scope>NUCLEOTIDE SEQUENCE [LARGE SCALE GENOMIC DNA]</scope>
    <source>
        <strain evidence="3">TK-2024</strain>
        <tissue evidence="3">Old leaves</tissue>
    </source>
</reference>
<feature type="region of interest" description="Disordered" evidence="1">
    <location>
        <begin position="97"/>
        <end position="128"/>
    </location>
</feature>
<gene>
    <name evidence="3" type="ORF">V6N11_080602</name>
</gene>
<feature type="domain" description="Vacuolar sorting protein 39/Transforming growth factor beta receptor-associated zinc finger" evidence="2">
    <location>
        <begin position="222"/>
        <end position="261"/>
    </location>
</feature>
<accession>A0ABR2R872</accession>